<keyword evidence="1" id="KW-0812">Transmembrane</keyword>
<proteinExistence type="predicted"/>
<evidence type="ECO:0000256" key="1">
    <source>
        <dbReference type="SAM" id="Phobius"/>
    </source>
</evidence>
<dbReference type="AlphaFoldDB" id="A0A381YFU1"/>
<accession>A0A381YFU1</accession>
<dbReference type="EMBL" id="UINC01018041">
    <property type="protein sequence ID" value="SVA75393.1"/>
    <property type="molecule type" value="Genomic_DNA"/>
</dbReference>
<feature type="transmembrane region" description="Helical" evidence="1">
    <location>
        <begin position="41"/>
        <end position="65"/>
    </location>
</feature>
<keyword evidence="1" id="KW-0472">Membrane</keyword>
<feature type="transmembrane region" description="Helical" evidence="1">
    <location>
        <begin position="7"/>
        <end position="29"/>
    </location>
</feature>
<organism evidence="2">
    <name type="scientific">marine metagenome</name>
    <dbReference type="NCBI Taxonomy" id="408172"/>
    <lineage>
        <taxon>unclassified sequences</taxon>
        <taxon>metagenomes</taxon>
        <taxon>ecological metagenomes</taxon>
    </lineage>
</organism>
<evidence type="ECO:0008006" key="3">
    <source>
        <dbReference type="Google" id="ProtNLM"/>
    </source>
</evidence>
<protein>
    <recommendedName>
        <fullName evidence="3">Major facilitator superfamily (MFS) profile domain-containing protein</fullName>
    </recommendedName>
</protein>
<feature type="non-terminal residue" evidence="2">
    <location>
        <position position="259"/>
    </location>
</feature>
<sequence>MMLNRSGYLPFAGFFFVGATARAVLLSILPLKALSLLGSAQYVSVLFFVVSVCGIGASLGVYSILRHISLHVGFMASLLMMTLSVMLLSAQVLWVFSAGMVLHVFSVTSMEVILSLYVMQRIPRRRLSEFEPLRMLSTIVALSIGPFLGVYLQSRYADWLPFAIAATGTLVTFAYFRWLGLQHTTMQGGSFGTVNPARHVGRFFRQPRLRLAWSLVLARSSWWMMFIIYTPIYAVQSGLGELLGAAIISIGSAWTLTLP</sequence>
<feature type="transmembrane region" description="Helical" evidence="1">
    <location>
        <begin position="211"/>
        <end position="232"/>
    </location>
</feature>
<dbReference type="SUPFAM" id="SSF103473">
    <property type="entry name" value="MFS general substrate transporter"/>
    <property type="match status" value="1"/>
</dbReference>
<name>A0A381YFU1_9ZZZZ</name>
<feature type="transmembrane region" description="Helical" evidence="1">
    <location>
        <begin position="72"/>
        <end position="94"/>
    </location>
</feature>
<feature type="transmembrane region" description="Helical" evidence="1">
    <location>
        <begin position="159"/>
        <end position="176"/>
    </location>
</feature>
<gene>
    <name evidence="2" type="ORF">METZ01_LOCUS128247</name>
</gene>
<reference evidence="2" key="1">
    <citation type="submission" date="2018-05" db="EMBL/GenBank/DDBJ databases">
        <authorList>
            <person name="Lanie J.A."/>
            <person name="Ng W.-L."/>
            <person name="Kazmierczak K.M."/>
            <person name="Andrzejewski T.M."/>
            <person name="Davidsen T.M."/>
            <person name="Wayne K.J."/>
            <person name="Tettelin H."/>
            <person name="Glass J.I."/>
            <person name="Rusch D."/>
            <person name="Podicherti R."/>
            <person name="Tsui H.-C.T."/>
            <person name="Winkler M.E."/>
        </authorList>
    </citation>
    <scope>NUCLEOTIDE SEQUENCE</scope>
</reference>
<keyword evidence="1" id="KW-1133">Transmembrane helix</keyword>
<feature type="transmembrane region" description="Helical" evidence="1">
    <location>
        <begin position="100"/>
        <end position="120"/>
    </location>
</feature>
<dbReference type="InterPro" id="IPR036259">
    <property type="entry name" value="MFS_trans_sf"/>
</dbReference>
<feature type="transmembrane region" description="Helical" evidence="1">
    <location>
        <begin position="132"/>
        <end position="153"/>
    </location>
</feature>
<evidence type="ECO:0000313" key="2">
    <source>
        <dbReference type="EMBL" id="SVA75393.1"/>
    </source>
</evidence>